<sequence length="216" mass="23564">MPITRSAGKASAASSAIAPVSDSEVEREGEFFGFDLSFMDSSDDCAPLQTRDAKALRDATSSAIAQVWADTRATTALLSQKINEGNSVLMDKLNESFAAVGKRLDSLPTIAMLQQDVGVSKVTPFSGSADTEAQFSVWIRRLEDVMRMRPVPLTNEQVWIVNSRTVARTTIAHNTSLRPGHSMQNSTQHLHHIYHSCVPLTGSVGSYTAYVLWTFV</sequence>
<keyword evidence="1" id="KW-1185">Reference proteome</keyword>
<accession>A0A7I4Z3D8</accession>
<dbReference type="AlphaFoldDB" id="A0A7I4Z3D8"/>
<name>A0A7I4Z3D8_HAECO</name>
<evidence type="ECO:0000313" key="2">
    <source>
        <dbReference type="WBParaSite" id="HCON_00169450-00001"/>
    </source>
</evidence>
<proteinExistence type="predicted"/>
<reference evidence="2" key="1">
    <citation type="submission" date="2020-12" db="UniProtKB">
        <authorList>
            <consortium name="WormBaseParasite"/>
        </authorList>
    </citation>
    <scope>IDENTIFICATION</scope>
    <source>
        <strain evidence="2">MHco3</strain>
    </source>
</reference>
<dbReference type="OrthoDB" id="5872378at2759"/>
<organism evidence="1 2">
    <name type="scientific">Haemonchus contortus</name>
    <name type="common">Barber pole worm</name>
    <dbReference type="NCBI Taxonomy" id="6289"/>
    <lineage>
        <taxon>Eukaryota</taxon>
        <taxon>Metazoa</taxon>
        <taxon>Ecdysozoa</taxon>
        <taxon>Nematoda</taxon>
        <taxon>Chromadorea</taxon>
        <taxon>Rhabditida</taxon>
        <taxon>Rhabditina</taxon>
        <taxon>Rhabditomorpha</taxon>
        <taxon>Strongyloidea</taxon>
        <taxon>Trichostrongylidae</taxon>
        <taxon>Haemonchus</taxon>
    </lineage>
</organism>
<dbReference type="WBParaSite" id="HCON_00169450-00001">
    <property type="protein sequence ID" value="HCON_00169450-00001"/>
    <property type="gene ID" value="HCON_00169450"/>
</dbReference>
<protein>
    <submittedName>
        <fullName evidence="2">Biogenesis of lysosome-related organelles complex 1 subunit 1</fullName>
    </submittedName>
</protein>
<dbReference type="Proteomes" id="UP000025227">
    <property type="component" value="Unplaced"/>
</dbReference>
<evidence type="ECO:0000313" key="1">
    <source>
        <dbReference type="Proteomes" id="UP000025227"/>
    </source>
</evidence>